<dbReference type="InterPro" id="IPR038923">
    <property type="entry name" value="Centrobin"/>
</dbReference>
<feature type="compositionally biased region" description="Basic and acidic residues" evidence="2">
    <location>
        <begin position="781"/>
        <end position="795"/>
    </location>
</feature>
<evidence type="ECO:0000313" key="3">
    <source>
        <dbReference type="EMBL" id="JAC13665.1"/>
    </source>
</evidence>
<evidence type="ECO:0000256" key="1">
    <source>
        <dbReference type="SAM" id="Coils"/>
    </source>
</evidence>
<feature type="region of interest" description="Disordered" evidence="2">
    <location>
        <begin position="873"/>
        <end position="936"/>
    </location>
</feature>
<dbReference type="GO" id="GO:1902410">
    <property type="term" value="P:mitotic cytokinetic process"/>
    <property type="evidence" value="ECO:0007669"/>
    <property type="project" value="TreeGrafter"/>
</dbReference>
<reference evidence="3" key="1">
    <citation type="journal article" date="2014" name="PLoS Negl. Trop. Dis.">
        <title>An updated insight into the Sialotranscriptome of Triatoma infestans: developmental stage and geographic variations.</title>
        <authorList>
            <person name="Schwarz A."/>
            <person name="Medrano-Mercado N."/>
            <person name="Schaub G.A."/>
            <person name="Struchiner C.J."/>
            <person name="Bargues M.D."/>
            <person name="Levy M.Z."/>
            <person name="Ribeiro J.M."/>
        </authorList>
    </citation>
    <scope>NUCLEOTIDE SEQUENCE</scope>
    <source>
        <strain evidence="3">Chile</strain>
        <tissue evidence="3">Salivary glands</tissue>
    </source>
</reference>
<proteinExistence type="evidence at transcript level"/>
<feature type="region of interest" description="Disordered" evidence="2">
    <location>
        <begin position="280"/>
        <end position="306"/>
    </location>
</feature>
<organism evidence="3">
    <name type="scientific">Triatoma infestans</name>
    <name type="common">Assassin bug</name>
    <dbReference type="NCBI Taxonomy" id="30076"/>
    <lineage>
        <taxon>Eukaryota</taxon>
        <taxon>Metazoa</taxon>
        <taxon>Ecdysozoa</taxon>
        <taxon>Arthropoda</taxon>
        <taxon>Hexapoda</taxon>
        <taxon>Insecta</taxon>
        <taxon>Pterygota</taxon>
        <taxon>Neoptera</taxon>
        <taxon>Paraneoptera</taxon>
        <taxon>Hemiptera</taxon>
        <taxon>Heteroptera</taxon>
        <taxon>Panheteroptera</taxon>
        <taxon>Cimicomorpha</taxon>
        <taxon>Reduviidae</taxon>
        <taxon>Triatominae</taxon>
        <taxon>Triatoma</taxon>
    </lineage>
</organism>
<dbReference type="EMBL" id="GBBI01005047">
    <property type="protein sequence ID" value="JAC13665.1"/>
    <property type="molecule type" value="mRNA"/>
</dbReference>
<dbReference type="PANTHER" id="PTHR34439">
    <property type="entry name" value="CENTROBIN"/>
    <property type="match status" value="1"/>
</dbReference>
<dbReference type="GO" id="GO:0005814">
    <property type="term" value="C:centriole"/>
    <property type="evidence" value="ECO:0007669"/>
    <property type="project" value="TreeGrafter"/>
</dbReference>
<feature type="compositionally biased region" description="Polar residues" evidence="2">
    <location>
        <begin position="901"/>
        <end position="929"/>
    </location>
</feature>
<sequence length="936" mass="106451">TDDTDVLLLIPPNFFLVPTDQEESDIERNTDRSIVGNLLSQVYNLENRVNHIETLTTNRCSTTSLSDFDNQSMVLNNVSEYSAHSILVQPNTSTVQALDKEYSLREPTDSLNIDHFNTNQDKKELLGEVDQFIDSKFNVKTMDRFTTIDSLFQNGSPTKRLALPEVDKLLKEMETTQTEIENKLRMREIEHGIIDKNKQLEISSRKMYTMGENIGSVPDRGFGIRDMFTNSTQNSPIKGSNNGLPSAEEPCIRRDAYLVGSSNSEEVRKSLTSLSLTRSPMKDFASPTKPATITATQETRRKSYLSPRRRLQMNSDFANGGKLTGAKVLLDQRSDLLEDRMKSDNGGGGDSQELRFKPDGGYSSKIRSINNPRGNLLSLSDLWRSENDLNIEDPVKLKQKLEEEKYRRLHLENTVQTLQRRVLEEQEKVAVAMKVDEGKDRAIGQVTEAWKQMVHHWRQIEAERHAMTQTLINERSEIAKQKDDIEKKIVRYEKEMSQTLDLAEGYKKKYEYLENELTITRENSEQRIKELEETLADREAIIKELKDERKSLADRLQVSKVEHEEEKRLVESSRRDISILQEQLSKCEAELAVVKEQRDLLSTRLKEEKGRSSMLDAQKVALTEALDAANSKLAKAEEEVKATLLALEKSKSDLRAVYQSQLESVVRDKVAEFQTQLDRAQAVMQVELENTRRQTEEVAHRQQQALVNSHVAEMRRLESIHKEELKAVESKLAESERRRTRLENGKKDIAQRLHGVMESQWRQALNIITSELSVKQNEGGAEGRRPASVDAEHTSYKHQRNLLNDDSSSIPSSRKRLSIKNTGIGGIHLPPESEASDDTPFNKDGQITSRSNNVAPLKQPQLLNYIQTLLERQPGKPVDTTTSSITGGPWPDTDTTEDHSQLWSQLISNNPTLLTSTAPDSMKPSQNSKKPPWKPA</sequence>
<feature type="compositionally biased region" description="Polar residues" evidence="2">
    <location>
        <begin position="845"/>
        <end position="854"/>
    </location>
</feature>
<accession>A0A023EWH7</accession>
<evidence type="ECO:0000256" key="2">
    <source>
        <dbReference type="SAM" id="MobiDB-lite"/>
    </source>
</evidence>
<dbReference type="PANTHER" id="PTHR34439:SF1">
    <property type="entry name" value="CENTROBIN"/>
    <property type="match status" value="1"/>
</dbReference>
<keyword evidence="1" id="KW-0175">Coiled coil</keyword>
<name>A0A023EWH7_TRIIF</name>
<feature type="non-terminal residue" evidence="3">
    <location>
        <position position="1"/>
    </location>
</feature>
<dbReference type="GO" id="GO:0051299">
    <property type="term" value="P:centrosome separation"/>
    <property type="evidence" value="ECO:0007669"/>
    <property type="project" value="TreeGrafter"/>
</dbReference>
<dbReference type="GO" id="GO:1902017">
    <property type="term" value="P:regulation of cilium assembly"/>
    <property type="evidence" value="ECO:0007669"/>
    <property type="project" value="InterPro"/>
</dbReference>
<dbReference type="AlphaFoldDB" id="A0A023EWH7"/>
<feature type="region of interest" description="Disordered" evidence="2">
    <location>
        <begin position="775"/>
        <end position="859"/>
    </location>
</feature>
<feature type="coiled-coil region" evidence="1">
    <location>
        <begin position="718"/>
        <end position="752"/>
    </location>
</feature>
<dbReference type="GO" id="GO:0005813">
    <property type="term" value="C:centrosome"/>
    <property type="evidence" value="ECO:0007669"/>
    <property type="project" value="TreeGrafter"/>
</dbReference>
<feature type="coiled-coil region" evidence="1">
    <location>
        <begin position="401"/>
        <end position="428"/>
    </location>
</feature>
<feature type="region of interest" description="Disordered" evidence="2">
    <location>
        <begin position="339"/>
        <end position="358"/>
    </location>
</feature>
<feature type="compositionally biased region" description="Low complexity" evidence="2">
    <location>
        <begin position="801"/>
        <end position="812"/>
    </location>
</feature>
<feature type="coiled-coil region" evidence="1">
    <location>
        <begin position="475"/>
        <end position="653"/>
    </location>
</feature>
<protein>
    <submittedName>
        <fullName evidence="3">Putative myosin-2</fullName>
    </submittedName>
</protein>
<dbReference type="GO" id="GO:0007099">
    <property type="term" value="P:centriole replication"/>
    <property type="evidence" value="ECO:0007669"/>
    <property type="project" value="InterPro"/>
</dbReference>